<feature type="transmembrane region" description="Helical" evidence="6">
    <location>
        <begin position="257"/>
        <end position="276"/>
    </location>
</feature>
<reference evidence="8" key="2">
    <citation type="submission" date="2015-11" db="EMBL/GenBank/DDBJ databases">
        <authorList>
            <person name="Zhang Y."/>
            <person name="Guo Z."/>
        </authorList>
    </citation>
    <scope>NUCLEOTIDE SEQUENCE [LARGE SCALE GENOMIC DNA]</scope>
    <source>
        <strain evidence="8">Mu292</strain>
    </source>
</reference>
<sequence>MSTRSTPSTLPALLAVMTTAVLWGTTGTAATLSDGVGPLATGAAALGIGGILQALIALPDLRHHRDTLRDRWGMVVLGALAVVVYPLTFYSSMHLAGVAVGTVVSLASAPLFAGLLEWGTTRRPPSRHWFFALVPGVVGAVLLCTSHGGESGTVNADGVVPGVLLGLLAGASYALYSWVSFQLMVTTSGRPVSRGAAMGSVFGLGGLMLLPVLAVTGGPVLDSWQNVGVATYMALVPMFLGYVLFGYGLTRLDPSTATTVTLLEPAVAALLAVVVVGEQLSGSGWVGMACVALALVVLVAPRPRTRRGRG</sequence>
<comment type="subcellular location">
    <subcellularLocation>
        <location evidence="1">Membrane</location>
        <topology evidence="1">Multi-pass membrane protein</topology>
    </subcellularLocation>
</comment>
<feature type="transmembrane region" description="Helical" evidence="6">
    <location>
        <begin position="95"/>
        <end position="116"/>
    </location>
</feature>
<feature type="domain" description="EamA" evidence="7">
    <location>
        <begin position="161"/>
        <end position="299"/>
    </location>
</feature>
<dbReference type="RefSeq" id="WP_073883479.1">
    <property type="nucleotide sequence ID" value="NZ_BJNT01000004.1"/>
</dbReference>
<evidence type="ECO:0000256" key="5">
    <source>
        <dbReference type="ARBA" id="ARBA00023136"/>
    </source>
</evidence>
<proteinExistence type="inferred from homology"/>
<keyword evidence="4 6" id="KW-1133">Transmembrane helix</keyword>
<keyword evidence="3 6" id="KW-0812">Transmembrane</keyword>
<evidence type="ECO:0000256" key="4">
    <source>
        <dbReference type="ARBA" id="ARBA00022989"/>
    </source>
</evidence>
<dbReference type="InterPro" id="IPR037185">
    <property type="entry name" value="EmrE-like"/>
</dbReference>
<evidence type="ECO:0000256" key="3">
    <source>
        <dbReference type="ARBA" id="ARBA00022692"/>
    </source>
</evidence>
<evidence type="ECO:0000313" key="11">
    <source>
        <dbReference type="Proteomes" id="UP000319986"/>
    </source>
</evidence>
<dbReference type="GeneID" id="82886798"/>
<accession>A0A0X8XUX6</accession>
<evidence type="ECO:0000256" key="2">
    <source>
        <dbReference type="ARBA" id="ARBA00007362"/>
    </source>
</evidence>
<keyword evidence="10" id="KW-1185">Reference proteome</keyword>
<protein>
    <submittedName>
        <fullName evidence="8 9">Permease</fullName>
    </submittedName>
</protein>
<dbReference type="AlphaFoldDB" id="A0A0X8XUX6"/>
<keyword evidence="5 6" id="KW-0472">Membrane</keyword>
<dbReference type="PANTHER" id="PTHR32322">
    <property type="entry name" value="INNER MEMBRANE TRANSPORTER"/>
    <property type="match status" value="1"/>
</dbReference>
<dbReference type="Proteomes" id="UP000182498">
    <property type="component" value="Unassembled WGS sequence"/>
</dbReference>
<feature type="transmembrane region" description="Helical" evidence="6">
    <location>
        <begin position="200"/>
        <end position="221"/>
    </location>
</feature>
<feature type="transmembrane region" description="Helical" evidence="6">
    <location>
        <begin position="39"/>
        <end position="59"/>
    </location>
</feature>
<dbReference type="Proteomes" id="UP000319986">
    <property type="component" value="Unassembled WGS sequence"/>
</dbReference>
<feature type="transmembrane region" description="Helical" evidence="6">
    <location>
        <begin position="282"/>
        <end position="300"/>
    </location>
</feature>
<evidence type="ECO:0000256" key="1">
    <source>
        <dbReference type="ARBA" id="ARBA00004141"/>
    </source>
</evidence>
<feature type="transmembrane region" description="Helical" evidence="6">
    <location>
        <begin position="71"/>
        <end position="89"/>
    </location>
</feature>
<dbReference type="SUPFAM" id="SSF103481">
    <property type="entry name" value="Multidrug resistance efflux transporter EmrE"/>
    <property type="match status" value="2"/>
</dbReference>
<dbReference type="InterPro" id="IPR000620">
    <property type="entry name" value="EamA_dom"/>
</dbReference>
<evidence type="ECO:0000313" key="9">
    <source>
        <dbReference type="EMBL" id="GEC85326.1"/>
    </source>
</evidence>
<dbReference type="Pfam" id="PF00892">
    <property type="entry name" value="EamA"/>
    <property type="match status" value="2"/>
</dbReference>
<dbReference type="PANTHER" id="PTHR32322:SF2">
    <property type="entry name" value="EAMA DOMAIN-CONTAINING PROTEIN"/>
    <property type="match status" value="1"/>
</dbReference>
<dbReference type="Gene3D" id="1.10.3730.20">
    <property type="match status" value="1"/>
</dbReference>
<dbReference type="GO" id="GO:0016020">
    <property type="term" value="C:membrane"/>
    <property type="evidence" value="ECO:0007669"/>
    <property type="project" value="UniProtKB-SubCell"/>
</dbReference>
<reference evidence="9 11" key="3">
    <citation type="submission" date="2019-06" db="EMBL/GenBank/DDBJ databases">
        <title>Whole genome shotgun sequence of Corynebacterium variabile NBRC 15286.</title>
        <authorList>
            <person name="Hosoyama A."/>
            <person name="Uohara A."/>
            <person name="Ohji S."/>
            <person name="Ichikawa N."/>
        </authorList>
    </citation>
    <scope>NUCLEOTIDE SEQUENCE [LARGE SCALE GENOMIC DNA]</scope>
    <source>
        <strain evidence="9 11">NBRC 15286</strain>
    </source>
</reference>
<evidence type="ECO:0000313" key="8">
    <source>
        <dbReference type="EMBL" id="CUU65153.1"/>
    </source>
</evidence>
<feature type="transmembrane region" description="Helical" evidence="6">
    <location>
        <begin position="160"/>
        <end position="179"/>
    </location>
</feature>
<feature type="transmembrane region" description="Helical" evidence="6">
    <location>
        <begin position="128"/>
        <end position="148"/>
    </location>
</feature>
<reference evidence="10" key="1">
    <citation type="submission" date="2015-11" db="EMBL/GenBank/DDBJ databases">
        <authorList>
            <person name="Dugat-Bony E."/>
        </authorList>
    </citation>
    <scope>NUCLEOTIDE SEQUENCE [LARGE SCALE GENOMIC DNA]</scope>
    <source>
        <strain evidence="10">Mu292</strain>
    </source>
</reference>
<comment type="similarity">
    <text evidence="2">Belongs to the EamA transporter family.</text>
</comment>
<dbReference type="InterPro" id="IPR050638">
    <property type="entry name" value="AA-Vitamin_Transporters"/>
</dbReference>
<feature type="domain" description="EamA" evidence="7">
    <location>
        <begin position="12"/>
        <end position="143"/>
    </location>
</feature>
<name>A0A0X8XUX6_9CORY</name>
<evidence type="ECO:0000256" key="6">
    <source>
        <dbReference type="SAM" id="Phobius"/>
    </source>
</evidence>
<dbReference type="OrthoDB" id="9787117at2"/>
<gene>
    <name evidence="9" type="ORF">CVA01_06400</name>
    <name evidence="8" type="ORF">CVAR292_00469</name>
</gene>
<dbReference type="EMBL" id="FAUH01000002">
    <property type="protein sequence ID" value="CUU65153.1"/>
    <property type="molecule type" value="Genomic_DNA"/>
</dbReference>
<evidence type="ECO:0000313" key="10">
    <source>
        <dbReference type="Proteomes" id="UP000182498"/>
    </source>
</evidence>
<dbReference type="EMBL" id="BJNT01000004">
    <property type="protein sequence ID" value="GEC85326.1"/>
    <property type="molecule type" value="Genomic_DNA"/>
</dbReference>
<feature type="transmembrane region" description="Helical" evidence="6">
    <location>
        <begin position="227"/>
        <end position="245"/>
    </location>
</feature>
<organism evidence="8 10">
    <name type="scientific">Corynebacterium variabile</name>
    <dbReference type="NCBI Taxonomy" id="1727"/>
    <lineage>
        <taxon>Bacteria</taxon>
        <taxon>Bacillati</taxon>
        <taxon>Actinomycetota</taxon>
        <taxon>Actinomycetes</taxon>
        <taxon>Mycobacteriales</taxon>
        <taxon>Corynebacteriaceae</taxon>
        <taxon>Corynebacterium</taxon>
    </lineage>
</organism>
<evidence type="ECO:0000259" key="7">
    <source>
        <dbReference type="Pfam" id="PF00892"/>
    </source>
</evidence>